<accession>A0ABV7BPK9</accession>
<proteinExistence type="inferred from homology"/>
<dbReference type="Pfam" id="PF11578">
    <property type="entry name" value="DUF3237"/>
    <property type="match status" value="1"/>
</dbReference>
<name>A0ABV7BPK9_9PROT</name>
<dbReference type="RefSeq" id="WP_216835698.1">
    <property type="nucleotide sequence ID" value="NZ_JAFNJS010000002.1"/>
</dbReference>
<protein>
    <recommendedName>
        <fullName evidence="1">UPF0311 protein ACFOD3_06840</fullName>
    </recommendedName>
</protein>
<dbReference type="PANTHER" id="PTHR37315">
    <property type="entry name" value="UPF0311 PROTEIN BLR7842"/>
    <property type="match status" value="1"/>
</dbReference>
<gene>
    <name evidence="2" type="ORF">ACFOD3_06840</name>
</gene>
<reference evidence="3" key="1">
    <citation type="journal article" date="2019" name="Int. J. Syst. Evol. Microbiol.">
        <title>The Global Catalogue of Microorganisms (GCM) 10K type strain sequencing project: providing services to taxonomists for standard genome sequencing and annotation.</title>
        <authorList>
            <consortium name="The Broad Institute Genomics Platform"/>
            <consortium name="The Broad Institute Genome Sequencing Center for Infectious Disease"/>
            <person name="Wu L."/>
            <person name="Ma J."/>
        </authorList>
    </citation>
    <scope>NUCLEOTIDE SEQUENCE [LARGE SCALE GENOMIC DNA]</scope>
    <source>
        <strain evidence="3">CGMCC 1.16855</strain>
    </source>
</reference>
<evidence type="ECO:0000256" key="1">
    <source>
        <dbReference type="HAMAP-Rule" id="MF_00775"/>
    </source>
</evidence>
<dbReference type="EMBL" id="JBHRSB010000002">
    <property type="protein sequence ID" value="MFC2999600.1"/>
    <property type="molecule type" value="Genomic_DNA"/>
</dbReference>
<organism evidence="2 3">
    <name type="scientific">Falsiroseomonas tokyonensis</name>
    <dbReference type="NCBI Taxonomy" id="430521"/>
    <lineage>
        <taxon>Bacteria</taxon>
        <taxon>Pseudomonadati</taxon>
        <taxon>Pseudomonadota</taxon>
        <taxon>Alphaproteobacteria</taxon>
        <taxon>Acetobacterales</taxon>
        <taxon>Roseomonadaceae</taxon>
        <taxon>Falsiroseomonas</taxon>
    </lineage>
</organism>
<comment type="caution">
    <text evidence="2">The sequence shown here is derived from an EMBL/GenBank/DDBJ whole genome shotgun (WGS) entry which is preliminary data.</text>
</comment>
<dbReference type="HAMAP" id="MF_00775">
    <property type="entry name" value="UPF0311"/>
    <property type="match status" value="1"/>
</dbReference>
<dbReference type="Proteomes" id="UP001595420">
    <property type="component" value="Unassembled WGS sequence"/>
</dbReference>
<keyword evidence="3" id="KW-1185">Reference proteome</keyword>
<dbReference type="PANTHER" id="PTHR37315:SF1">
    <property type="entry name" value="UPF0311 PROTEIN BLR7842"/>
    <property type="match status" value="1"/>
</dbReference>
<evidence type="ECO:0000313" key="2">
    <source>
        <dbReference type="EMBL" id="MFC2999600.1"/>
    </source>
</evidence>
<dbReference type="InterPro" id="IPR020915">
    <property type="entry name" value="UPF0311"/>
</dbReference>
<comment type="similarity">
    <text evidence="1">Belongs to the UPF0311 family.</text>
</comment>
<evidence type="ECO:0000313" key="3">
    <source>
        <dbReference type="Proteomes" id="UP001595420"/>
    </source>
</evidence>
<sequence>MPIERMPLNSDFLFRLELTVDVPQVIGAGPIGERRVAQITGGRFSGPGLAGKVLPGGQDWLVTQSDGGTRLDVRVVLQADDGQMIGATYQGIRHAPPEIAARLAAGEELQPGSYYMRVAMRFETGPGPNEWLNRVLAVGVGHRPASGPVYDVYAIL</sequence>